<reference evidence="1 2" key="1">
    <citation type="submission" date="2017-11" db="EMBL/GenBank/DDBJ databases">
        <title>De-novo sequencing of pomegranate (Punica granatum L.) genome.</title>
        <authorList>
            <person name="Akparov Z."/>
            <person name="Amiraslanov A."/>
            <person name="Hajiyeva S."/>
            <person name="Abbasov M."/>
            <person name="Kaur K."/>
            <person name="Hamwieh A."/>
            <person name="Solovyev V."/>
            <person name="Salamov A."/>
            <person name="Braich B."/>
            <person name="Kosarev P."/>
            <person name="Mahmoud A."/>
            <person name="Hajiyev E."/>
            <person name="Babayeva S."/>
            <person name="Izzatullayeva V."/>
            <person name="Mammadov A."/>
            <person name="Mammadov A."/>
            <person name="Sharifova S."/>
            <person name="Ojaghi J."/>
            <person name="Eynullazada K."/>
            <person name="Bayramov B."/>
            <person name="Abdulazimova A."/>
            <person name="Shahmuradov I."/>
        </authorList>
    </citation>
    <scope>NUCLEOTIDE SEQUENCE [LARGE SCALE GENOMIC DNA]</scope>
    <source>
        <strain evidence="2">cv. AG2017</strain>
        <tissue evidence="1">Leaf</tissue>
    </source>
</reference>
<dbReference type="EMBL" id="PGOL01000414">
    <property type="protein sequence ID" value="PKI70946.1"/>
    <property type="molecule type" value="Genomic_DNA"/>
</dbReference>
<sequence>MDLGWACEGKEIGRGPLADGRSGLSGTVVTTLRAAVLALGRRCGGWNGRRRFWGKSRISAIWGFPGPAGITGSR</sequence>
<evidence type="ECO:0000313" key="2">
    <source>
        <dbReference type="Proteomes" id="UP000233551"/>
    </source>
</evidence>
<dbReference type="AlphaFoldDB" id="A0A2I0KSX8"/>
<proteinExistence type="predicted"/>
<organism evidence="1 2">
    <name type="scientific">Punica granatum</name>
    <name type="common">Pomegranate</name>
    <dbReference type="NCBI Taxonomy" id="22663"/>
    <lineage>
        <taxon>Eukaryota</taxon>
        <taxon>Viridiplantae</taxon>
        <taxon>Streptophyta</taxon>
        <taxon>Embryophyta</taxon>
        <taxon>Tracheophyta</taxon>
        <taxon>Spermatophyta</taxon>
        <taxon>Magnoliopsida</taxon>
        <taxon>eudicotyledons</taxon>
        <taxon>Gunneridae</taxon>
        <taxon>Pentapetalae</taxon>
        <taxon>rosids</taxon>
        <taxon>malvids</taxon>
        <taxon>Myrtales</taxon>
        <taxon>Lythraceae</taxon>
        <taxon>Punica</taxon>
    </lineage>
</organism>
<protein>
    <submittedName>
        <fullName evidence="1">Uncharacterized protein</fullName>
    </submittedName>
</protein>
<name>A0A2I0KSX8_PUNGR</name>
<accession>A0A2I0KSX8</accession>
<keyword evidence="2" id="KW-1185">Reference proteome</keyword>
<gene>
    <name evidence="1" type="ORF">CRG98_008679</name>
</gene>
<comment type="caution">
    <text evidence="1">The sequence shown here is derived from an EMBL/GenBank/DDBJ whole genome shotgun (WGS) entry which is preliminary data.</text>
</comment>
<dbReference type="Proteomes" id="UP000233551">
    <property type="component" value="Unassembled WGS sequence"/>
</dbReference>
<evidence type="ECO:0000313" key="1">
    <source>
        <dbReference type="EMBL" id="PKI70946.1"/>
    </source>
</evidence>